<feature type="transmembrane region" description="Helical" evidence="1">
    <location>
        <begin position="280"/>
        <end position="298"/>
    </location>
</feature>
<feature type="transmembrane region" description="Helical" evidence="1">
    <location>
        <begin position="242"/>
        <end position="260"/>
    </location>
</feature>
<accession>B7GHY6</accession>
<dbReference type="AlphaFoldDB" id="B7GHY6"/>
<keyword evidence="1" id="KW-0812">Transmembrane</keyword>
<feature type="transmembrane region" description="Helical" evidence="1">
    <location>
        <begin position="109"/>
        <end position="136"/>
    </location>
</feature>
<evidence type="ECO:0000259" key="2">
    <source>
        <dbReference type="Pfam" id="PF20047"/>
    </source>
</evidence>
<dbReference type="Proteomes" id="UP000000742">
    <property type="component" value="Chromosome"/>
</dbReference>
<dbReference type="Pfam" id="PF20047">
    <property type="entry name" value="DUF6449"/>
    <property type="match status" value="1"/>
</dbReference>
<reference evidence="3 4" key="1">
    <citation type="journal article" date="2008" name="Genome Biol.">
        <title>Encapsulated in silica: genome, proteome and physiology of the thermophilic bacterium Anoxybacillus flavithermus WK1.</title>
        <authorList>
            <person name="Saw J.H."/>
            <person name="Mountain B.W."/>
            <person name="Feng L."/>
            <person name="Omelchenko M.V."/>
            <person name="Hou S."/>
            <person name="Saito J.A."/>
            <person name="Stott M.B."/>
            <person name="Li D."/>
            <person name="Zhao G."/>
            <person name="Wu J."/>
            <person name="Galperin M.Y."/>
            <person name="Koonin E.V."/>
            <person name="Makarova K.S."/>
            <person name="Wolf Y.I."/>
            <person name="Rigden D.J."/>
            <person name="Dunfield P.F."/>
            <person name="Wang L."/>
            <person name="Alam M."/>
        </authorList>
    </citation>
    <scope>NUCLEOTIDE SEQUENCE [LARGE SCALE GENOMIC DNA]</scope>
    <source>
        <strain evidence="4">DSM 21510 / WK1</strain>
    </source>
</reference>
<keyword evidence="1" id="KW-1133">Transmembrane helix</keyword>
<dbReference type="eggNOG" id="COG1277">
    <property type="taxonomic scope" value="Bacteria"/>
</dbReference>
<dbReference type="STRING" id="491915.Aflv_1399"/>
<dbReference type="EMBL" id="CP000922">
    <property type="protein sequence ID" value="ACJ33767.1"/>
    <property type="molecule type" value="Genomic_DNA"/>
</dbReference>
<feature type="transmembrane region" description="Helical" evidence="1">
    <location>
        <begin position="27"/>
        <end position="47"/>
    </location>
</feature>
<sequence>MKWGNKDMPLKTFLFNRGMFTQIVRNVGWVSLIYFIGLLFALPIHIFMMTENKDWLMHHQTGRIFDIGSPIQFALMFTLPVLLAVFLFRYMQVKMSADYMHSLPIKREALFLQHIIVGMIVLIVPITLIAGCLIVMKSFLPISLYSLKHVAIWFAGTVAMNLLLFSGAVFVGMLTGMPILQGMFAYILFFFPAGIFILLIFNLKYFLYGFAYEYYLSSSLNEMIPFIQALNWETERIQPLEILIYTVLTFMFYGLSIWLYKKRHVEMATDAIVFRPLRPVFTYGFTFCVMLVGGAYFGQIQEKMSWVIFGYVFSSLFGYIIARMILAKTWRVFSSWKEYMGYVVFMSIVGLLFTFDLFGYKAYQPSLSEIERAYFGDHIYFFENDEINEENAFYYEKENIRNIYLFHQHLIEQQTYPVNDRRNVVIGYDLKNGKRVVRQYTVPMNLYNQFYKPIFNSIEFKKNHYPILRKTNFEDILQIRIGSEGKFVRLQDRADIESFLAVVQQQLLHETFDETTTNRSWGTISILYEKHEEQVIEWRKSYHLIEQWLQDRGLLQQARPTANDITEIKIIKNTKQVPLYEWIPEMIEREKSKMIVHDKQKIEQCLQLAGHGEADYIVGIYYENGRVDIQSFSKHLVPPFVD</sequence>
<keyword evidence="1" id="KW-0472">Membrane</keyword>
<protein>
    <submittedName>
        <fullName evidence="3">ABC-type multidrug transport system, permease component</fullName>
    </submittedName>
</protein>
<feature type="domain" description="DUF6449" evidence="2">
    <location>
        <begin position="428"/>
        <end position="543"/>
    </location>
</feature>
<feature type="transmembrane region" description="Helical" evidence="1">
    <location>
        <begin position="339"/>
        <end position="360"/>
    </location>
</feature>
<name>B7GHY6_ANOFW</name>
<organism evidence="3 4">
    <name type="scientific">Anoxybacillus flavithermus (strain DSM 21510 / WK1)</name>
    <dbReference type="NCBI Taxonomy" id="491915"/>
    <lineage>
        <taxon>Bacteria</taxon>
        <taxon>Bacillati</taxon>
        <taxon>Bacillota</taxon>
        <taxon>Bacilli</taxon>
        <taxon>Bacillales</taxon>
        <taxon>Anoxybacillaceae</taxon>
        <taxon>Anoxybacillus</taxon>
    </lineage>
</organism>
<proteinExistence type="predicted"/>
<feature type="transmembrane region" description="Helical" evidence="1">
    <location>
        <begin position="183"/>
        <end position="207"/>
    </location>
</feature>
<feature type="transmembrane region" description="Helical" evidence="1">
    <location>
        <begin position="304"/>
        <end position="327"/>
    </location>
</feature>
<feature type="transmembrane region" description="Helical" evidence="1">
    <location>
        <begin position="151"/>
        <end position="171"/>
    </location>
</feature>
<dbReference type="HOGENOM" id="CLU_017352_1_0_9"/>
<feature type="transmembrane region" description="Helical" evidence="1">
    <location>
        <begin position="67"/>
        <end position="88"/>
    </location>
</feature>
<evidence type="ECO:0000256" key="1">
    <source>
        <dbReference type="SAM" id="Phobius"/>
    </source>
</evidence>
<dbReference type="InterPro" id="IPR045611">
    <property type="entry name" value="DUF6449"/>
</dbReference>
<evidence type="ECO:0000313" key="4">
    <source>
        <dbReference type="Proteomes" id="UP000000742"/>
    </source>
</evidence>
<dbReference type="KEGG" id="afl:Aflv_1399"/>
<gene>
    <name evidence="3" type="ordered locus">Aflv_1399</name>
</gene>
<evidence type="ECO:0000313" key="3">
    <source>
        <dbReference type="EMBL" id="ACJ33767.1"/>
    </source>
</evidence>